<evidence type="ECO:0000256" key="1">
    <source>
        <dbReference type="SAM" id="MobiDB-lite"/>
    </source>
</evidence>
<gene>
    <name evidence="4" type="ORF">W911_03435</name>
</gene>
<dbReference type="EMBL" id="CP006912">
    <property type="protein sequence ID" value="AHB47683.1"/>
    <property type="molecule type" value="Genomic_DNA"/>
</dbReference>
<feature type="domain" description="DUF305" evidence="3">
    <location>
        <begin position="26"/>
        <end position="125"/>
    </location>
</feature>
<dbReference type="Pfam" id="PF03713">
    <property type="entry name" value="DUF305"/>
    <property type="match status" value="1"/>
</dbReference>
<feature type="chain" id="PRO_5004740539" description="DUF305 domain-containing protein" evidence="2">
    <location>
        <begin position="22"/>
        <end position="131"/>
    </location>
</feature>
<dbReference type="HOGENOM" id="CLU_074343_4_0_5"/>
<keyword evidence="5" id="KW-1185">Reference proteome</keyword>
<accession>V5SAL5</accession>
<dbReference type="OrthoDB" id="517560at2"/>
<keyword evidence="2" id="KW-0732">Signal</keyword>
<name>V5SAL5_9HYPH</name>
<evidence type="ECO:0000259" key="3">
    <source>
        <dbReference type="Pfam" id="PF03713"/>
    </source>
</evidence>
<proteinExistence type="predicted"/>
<feature type="signal peptide" evidence="2">
    <location>
        <begin position="1"/>
        <end position="21"/>
    </location>
</feature>
<dbReference type="PANTHER" id="PTHR36933">
    <property type="entry name" value="SLL0788 PROTEIN"/>
    <property type="match status" value="1"/>
</dbReference>
<dbReference type="PATRIC" id="fig|1029756.8.peg.716"/>
<sequence length="131" mass="14375">MKRHIILSLPAIALATGLAWAEAHDHRHHGHEAHTEHDHGKAGDTKSEATRAYEAANARMHDGMNAALTGDADVDFMKGMIPHHQGAIDMAKIVLKYGKDAETRKLAEEIIAAQTKEIVLMKEWLATRGAE</sequence>
<evidence type="ECO:0000313" key="4">
    <source>
        <dbReference type="EMBL" id="AHB47683.1"/>
    </source>
</evidence>
<organism evidence="4 5">
    <name type="scientific">Hyphomicrobium nitrativorans NL23</name>
    <dbReference type="NCBI Taxonomy" id="1029756"/>
    <lineage>
        <taxon>Bacteria</taxon>
        <taxon>Pseudomonadati</taxon>
        <taxon>Pseudomonadota</taxon>
        <taxon>Alphaproteobacteria</taxon>
        <taxon>Hyphomicrobiales</taxon>
        <taxon>Hyphomicrobiaceae</taxon>
        <taxon>Hyphomicrobium</taxon>
    </lineage>
</organism>
<protein>
    <recommendedName>
        <fullName evidence="3">DUF305 domain-containing protein</fullName>
    </recommendedName>
</protein>
<evidence type="ECO:0000256" key="2">
    <source>
        <dbReference type="SAM" id="SignalP"/>
    </source>
</evidence>
<feature type="region of interest" description="Disordered" evidence="1">
    <location>
        <begin position="25"/>
        <end position="48"/>
    </location>
</feature>
<evidence type="ECO:0000313" key="5">
    <source>
        <dbReference type="Proteomes" id="UP000018542"/>
    </source>
</evidence>
<dbReference type="KEGG" id="hni:W911_03435"/>
<dbReference type="InterPro" id="IPR005183">
    <property type="entry name" value="DUF305_CopM-like"/>
</dbReference>
<feature type="compositionally biased region" description="Basic and acidic residues" evidence="1">
    <location>
        <begin position="32"/>
        <end position="48"/>
    </location>
</feature>
<dbReference type="InterPro" id="IPR012347">
    <property type="entry name" value="Ferritin-like"/>
</dbReference>
<dbReference type="RefSeq" id="WP_023786102.1">
    <property type="nucleotide sequence ID" value="NC_022997.1"/>
</dbReference>
<dbReference type="Proteomes" id="UP000018542">
    <property type="component" value="Chromosome"/>
</dbReference>
<dbReference type="AlphaFoldDB" id="V5SAL5"/>
<dbReference type="Gene3D" id="1.20.1260.10">
    <property type="match status" value="1"/>
</dbReference>
<reference evidence="4 5" key="1">
    <citation type="journal article" date="2014" name="Genome Announc.">
        <title>Complete Genome Sequence of Hyphomicrobium nitrativorans Strain NL23, a Denitrifying Bacterium Isolated from Biofilm of a Methanol-Fed Denitrification System Treating Seawater at the Montreal Biodome.</title>
        <authorList>
            <person name="Martineau C."/>
            <person name="Villeneuve C."/>
            <person name="Mauffrey F."/>
            <person name="Villemur R."/>
        </authorList>
    </citation>
    <scope>NUCLEOTIDE SEQUENCE [LARGE SCALE GENOMIC DNA]</scope>
    <source>
        <strain evidence="4">NL23</strain>
    </source>
</reference>
<dbReference type="PANTHER" id="PTHR36933:SF1">
    <property type="entry name" value="SLL0788 PROTEIN"/>
    <property type="match status" value="1"/>
</dbReference>